<protein>
    <submittedName>
        <fullName evidence="2">Uncharacterized protein</fullName>
    </submittedName>
</protein>
<proteinExistence type="predicted"/>
<accession>A0ABN7B896</accession>
<feature type="region of interest" description="Disordered" evidence="1">
    <location>
        <begin position="1"/>
        <end position="78"/>
    </location>
</feature>
<sequence length="78" mass="8557">MEIARGAVSKQRSTRGFNAGPAPSPSGRPWPDLAKDRQGGRQWRNLESAETGVKERCEEGEKGERTGSERGSSDIIRM</sequence>
<dbReference type="EMBL" id="AP028919">
    <property type="protein sequence ID" value="BET00602.1"/>
    <property type="molecule type" value="Genomic_DNA"/>
</dbReference>
<name>A0ABN7B896_9HEMI</name>
<evidence type="ECO:0000313" key="2">
    <source>
        <dbReference type="EMBL" id="BET00602.1"/>
    </source>
</evidence>
<keyword evidence="3" id="KW-1185">Reference proteome</keyword>
<evidence type="ECO:0000256" key="1">
    <source>
        <dbReference type="SAM" id="MobiDB-lite"/>
    </source>
</evidence>
<gene>
    <name evidence="2" type="ORF">NTJ_13418</name>
</gene>
<feature type="compositionally biased region" description="Basic and acidic residues" evidence="1">
    <location>
        <begin position="52"/>
        <end position="78"/>
    </location>
</feature>
<evidence type="ECO:0000313" key="3">
    <source>
        <dbReference type="Proteomes" id="UP001307889"/>
    </source>
</evidence>
<dbReference type="Proteomes" id="UP001307889">
    <property type="component" value="Chromosome 11"/>
</dbReference>
<organism evidence="2 3">
    <name type="scientific">Nesidiocoris tenuis</name>
    <dbReference type="NCBI Taxonomy" id="355587"/>
    <lineage>
        <taxon>Eukaryota</taxon>
        <taxon>Metazoa</taxon>
        <taxon>Ecdysozoa</taxon>
        <taxon>Arthropoda</taxon>
        <taxon>Hexapoda</taxon>
        <taxon>Insecta</taxon>
        <taxon>Pterygota</taxon>
        <taxon>Neoptera</taxon>
        <taxon>Paraneoptera</taxon>
        <taxon>Hemiptera</taxon>
        <taxon>Heteroptera</taxon>
        <taxon>Panheteroptera</taxon>
        <taxon>Cimicomorpha</taxon>
        <taxon>Miridae</taxon>
        <taxon>Dicyphina</taxon>
        <taxon>Nesidiocoris</taxon>
    </lineage>
</organism>
<reference evidence="2 3" key="1">
    <citation type="submission" date="2023-09" db="EMBL/GenBank/DDBJ databases">
        <title>Nesidiocoris tenuis whole genome shotgun sequence.</title>
        <authorList>
            <person name="Shibata T."/>
            <person name="Shimoda M."/>
            <person name="Kobayashi T."/>
            <person name="Uehara T."/>
        </authorList>
    </citation>
    <scope>NUCLEOTIDE SEQUENCE [LARGE SCALE GENOMIC DNA]</scope>
    <source>
        <strain evidence="2 3">Japan</strain>
    </source>
</reference>